<evidence type="ECO:0000313" key="3">
    <source>
        <dbReference type="Proteomes" id="UP000179769"/>
    </source>
</evidence>
<keyword evidence="3" id="KW-1185">Reference proteome</keyword>
<dbReference type="Proteomes" id="UP000179769">
    <property type="component" value="Unassembled WGS sequence"/>
</dbReference>
<keyword evidence="1" id="KW-1133">Transmembrane helix</keyword>
<name>A0A1S1PRP1_9ACTN</name>
<keyword evidence="1" id="KW-0472">Membrane</keyword>
<dbReference type="AlphaFoldDB" id="A0A1S1PRP1"/>
<protein>
    <submittedName>
        <fullName evidence="2">Uncharacterized protein</fullName>
    </submittedName>
</protein>
<sequence>MPDASLRNAAITSTADLRQQRREQLGPCRPFHAAVTTDEQLHEEPLVDQPPYRRWHHRIGTFDLVGAIGAAVGALVVFVGSILILGDLSLGLGL</sequence>
<gene>
    <name evidence="2" type="ORF">BBK14_05750</name>
</gene>
<evidence type="ECO:0000256" key="1">
    <source>
        <dbReference type="SAM" id="Phobius"/>
    </source>
</evidence>
<evidence type="ECO:0000313" key="2">
    <source>
        <dbReference type="EMBL" id="OHV24360.1"/>
    </source>
</evidence>
<dbReference type="EMBL" id="MAXA01000235">
    <property type="protein sequence ID" value="OHV24360.1"/>
    <property type="molecule type" value="Genomic_DNA"/>
</dbReference>
<organism evidence="2 3">
    <name type="scientific">Parafrankia soli</name>
    <dbReference type="NCBI Taxonomy" id="2599596"/>
    <lineage>
        <taxon>Bacteria</taxon>
        <taxon>Bacillati</taxon>
        <taxon>Actinomycetota</taxon>
        <taxon>Actinomycetes</taxon>
        <taxon>Frankiales</taxon>
        <taxon>Frankiaceae</taxon>
        <taxon>Parafrankia</taxon>
    </lineage>
</organism>
<reference evidence="3" key="1">
    <citation type="submission" date="2016-07" db="EMBL/GenBank/DDBJ databases">
        <title>Frankia sp. NRRL B-16219 Genome sequencing.</title>
        <authorList>
            <person name="Ghodhbane-Gtari F."/>
            <person name="Swanson E."/>
            <person name="Gueddou A."/>
            <person name="Louati M."/>
            <person name="Nouioui I."/>
            <person name="Hezbri K."/>
            <person name="Abebe-Akele F."/>
            <person name="Simpson S."/>
            <person name="Morris K."/>
            <person name="Thomas K."/>
            <person name="Gtari M."/>
            <person name="Tisa L.S."/>
        </authorList>
    </citation>
    <scope>NUCLEOTIDE SEQUENCE [LARGE SCALE GENOMIC DNA]</scope>
    <source>
        <strain evidence="3">NRRL B-16219</strain>
    </source>
</reference>
<feature type="transmembrane region" description="Helical" evidence="1">
    <location>
        <begin position="62"/>
        <end position="85"/>
    </location>
</feature>
<comment type="caution">
    <text evidence="2">The sequence shown here is derived from an EMBL/GenBank/DDBJ whole genome shotgun (WGS) entry which is preliminary data.</text>
</comment>
<keyword evidence="1" id="KW-0812">Transmembrane</keyword>
<accession>A0A1S1PRP1</accession>
<proteinExistence type="predicted"/>